<name>A0ACB8TCH1_9AGAM</name>
<keyword evidence="2" id="KW-1185">Reference proteome</keyword>
<sequence length="109" mass="12368">MTATPAPGLSRMLSVMLPFLLGGLVSFAIKFRRQSKVGSIRRSDRSGLKSEDQHSERKQYICVAFVRRIVRTSHWKGRKWKPVSPWALSPPHSSWRLDVSAVLLTHLVS</sequence>
<evidence type="ECO:0000313" key="1">
    <source>
        <dbReference type="EMBL" id="KAI0066292.1"/>
    </source>
</evidence>
<reference evidence="1" key="1">
    <citation type="submission" date="2021-03" db="EMBL/GenBank/DDBJ databases">
        <authorList>
            <consortium name="DOE Joint Genome Institute"/>
            <person name="Ahrendt S."/>
            <person name="Looney B.P."/>
            <person name="Miyauchi S."/>
            <person name="Morin E."/>
            <person name="Drula E."/>
            <person name="Courty P.E."/>
            <person name="Chicoki N."/>
            <person name="Fauchery L."/>
            <person name="Kohler A."/>
            <person name="Kuo A."/>
            <person name="Labutti K."/>
            <person name="Pangilinan J."/>
            <person name="Lipzen A."/>
            <person name="Riley R."/>
            <person name="Andreopoulos W."/>
            <person name="He G."/>
            <person name="Johnson J."/>
            <person name="Barry K.W."/>
            <person name="Grigoriev I.V."/>
            <person name="Nagy L."/>
            <person name="Hibbett D."/>
            <person name="Henrissat B."/>
            <person name="Matheny P.B."/>
            <person name="Labbe J."/>
            <person name="Martin F."/>
        </authorList>
    </citation>
    <scope>NUCLEOTIDE SEQUENCE</scope>
    <source>
        <strain evidence="1">HHB10654</strain>
    </source>
</reference>
<organism evidence="1 2">
    <name type="scientific">Artomyces pyxidatus</name>
    <dbReference type="NCBI Taxonomy" id="48021"/>
    <lineage>
        <taxon>Eukaryota</taxon>
        <taxon>Fungi</taxon>
        <taxon>Dikarya</taxon>
        <taxon>Basidiomycota</taxon>
        <taxon>Agaricomycotina</taxon>
        <taxon>Agaricomycetes</taxon>
        <taxon>Russulales</taxon>
        <taxon>Auriscalpiaceae</taxon>
        <taxon>Artomyces</taxon>
    </lineage>
</organism>
<dbReference type="Proteomes" id="UP000814140">
    <property type="component" value="Unassembled WGS sequence"/>
</dbReference>
<proteinExistence type="predicted"/>
<accession>A0ACB8TCH1</accession>
<gene>
    <name evidence="1" type="ORF">BV25DRAFT_1821220</name>
</gene>
<reference evidence="1" key="2">
    <citation type="journal article" date="2022" name="New Phytol.">
        <title>Evolutionary transition to the ectomycorrhizal habit in the genomes of a hyperdiverse lineage of mushroom-forming fungi.</title>
        <authorList>
            <person name="Looney B."/>
            <person name="Miyauchi S."/>
            <person name="Morin E."/>
            <person name="Drula E."/>
            <person name="Courty P.E."/>
            <person name="Kohler A."/>
            <person name="Kuo A."/>
            <person name="LaButti K."/>
            <person name="Pangilinan J."/>
            <person name="Lipzen A."/>
            <person name="Riley R."/>
            <person name="Andreopoulos W."/>
            <person name="He G."/>
            <person name="Johnson J."/>
            <person name="Nolan M."/>
            <person name="Tritt A."/>
            <person name="Barry K.W."/>
            <person name="Grigoriev I.V."/>
            <person name="Nagy L.G."/>
            <person name="Hibbett D."/>
            <person name="Henrissat B."/>
            <person name="Matheny P.B."/>
            <person name="Labbe J."/>
            <person name="Martin F.M."/>
        </authorList>
    </citation>
    <scope>NUCLEOTIDE SEQUENCE</scope>
    <source>
        <strain evidence="1">HHB10654</strain>
    </source>
</reference>
<evidence type="ECO:0000313" key="2">
    <source>
        <dbReference type="Proteomes" id="UP000814140"/>
    </source>
</evidence>
<dbReference type="EMBL" id="MU277193">
    <property type="protein sequence ID" value="KAI0066292.1"/>
    <property type="molecule type" value="Genomic_DNA"/>
</dbReference>
<comment type="caution">
    <text evidence="1">The sequence shown here is derived from an EMBL/GenBank/DDBJ whole genome shotgun (WGS) entry which is preliminary data.</text>
</comment>
<protein>
    <submittedName>
        <fullName evidence="1">Uncharacterized protein</fullName>
    </submittedName>
</protein>